<reference evidence="3" key="1">
    <citation type="submission" date="2020-10" db="EMBL/GenBank/DDBJ databases">
        <title>Taxonomic study of unclassified bacteria belonging to the class Ktedonobacteria.</title>
        <authorList>
            <person name="Yabe S."/>
            <person name="Wang C.M."/>
            <person name="Zheng Y."/>
            <person name="Sakai Y."/>
            <person name="Cavaletti L."/>
            <person name="Monciardini P."/>
            <person name="Donadio S."/>
        </authorList>
    </citation>
    <scope>NUCLEOTIDE SEQUENCE</scope>
    <source>
        <strain evidence="3">ID150040</strain>
    </source>
</reference>
<evidence type="ECO:0000256" key="1">
    <source>
        <dbReference type="SAM" id="MobiDB-lite"/>
    </source>
</evidence>
<feature type="transmembrane region" description="Helical" evidence="2">
    <location>
        <begin position="39"/>
        <end position="56"/>
    </location>
</feature>
<feature type="compositionally biased region" description="Pro residues" evidence="1">
    <location>
        <begin position="96"/>
        <end position="105"/>
    </location>
</feature>
<gene>
    <name evidence="3" type="ORF">KSF_083620</name>
</gene>
<evidence type="ECO:0000313" key="3">
    <source>
        <dbReference type="EMBL" id="GHO98314.1"/>
    </source>
</evidence>
<feature type="compositionally biased region" description="Low complexity" evidence="1">
    <location>
        <begin position="126"/>
        <end position="160"/>
    </location>
</feature>
<keyword evidence="2" id="KW-0472">Membrane</keyword>
<dbReference type="AlphaFoldDB" id="A0A8J3IUW2"/>
<keyword evidence="4" id="KW-1185">Reference proteome</keyword>
<evidence type="ECO:0000313" key="4">
    <source>
        <dbReference type="Proteomes" id="UP000597444"/>
    </source>
</evidence>
<accession>A0A8J3IUW2</accession>
<protein>
    <submittedName>
        <fullName evidence="3">Uncharacterized protein</fullName>
    </submittedName>
</protein>
<dbReference type="Proteomes" id="UP000597444">
    <property type="component" value="Unassembled WGS sequence"/>
</dbReference>
<keyword evidence="2" id="KW-0812">Transmembrane</keyword>
<dbReference type="EMBL" id="BNJK01000002">
    <property type="protein sequence ID" value="GHO98314.1"/>
    <property type="molecule type" value="Genomic_DNA"/>
</dbReference>
<comment type="caution">
    <text evidence="3">The sequence shown here is derived from an EMBL/GenBank/DDBJ whole genome shotgun (WGS) entry which is preliminary data.</text>
</comment>
<keyword evidence="2" id="KW-1133">Transmembrane helix</keyword>
<feature type="transmembrane region" description="Helical" evidence="2">
    <location>
        <begin position="62"/>
        <end position="80"/>
    </location>
</feature>
<sequence>MWYGDPRDARRAARHAARAARHAQRAAYYQYGYRYRRPGRWFIGPFVLAAIFFFALPSLGKGIAIALTAIAVCGLVFWVIRANARRSYQNYQQPPYYQPQQPPQQQPYSHPEAEPRGYEQGYAASQPQEKQPEEQYYYPPQTPYEQPQAQYPEQMPPMQQ</sequence>
<evidence type="ECO:0000256" key="2">
    <source>
        <dbReference type="SAM" id="Phobius"/>
    </source>
</evidence>
<organism evidence="3 4">
    <name type="scientific">Reticulibacter mediterranei</name>
    <dbReference type="NCBI Taxonomy" id="2778369"/>
    <lineage>
        <taxon>Bacteria</taxon>
        <taxon>Bacillati</taxon>
        <taxon>Chloroflexota</taxon>
        <taxon>Ktedonobacteria</taxon>
        <taxon>Ktedonobacterales</taxon>
        <taxon>Reticulibacteraceae</taxon>
        <taxon>Reticulibacter</taxon>
    </lineage>
</organism>
<proteinExistence type="predicted"/>
<name>A0A8J3IUW2_9CHLR</name>
<dbReference type="RefSeq" id="WP_220209069.1">
    <property type="nucleotide sequence ID" value="NZ_BNJK01000002.1"/>
</dbReference>
<feature type="region of interest" description="Disordered" evidence="1">
    <location>
        <begin position="91"/>
        <end position="160"/>
    </location>
</feature>